<evidence type="ECO:0000313" key="4">
    <source>
        <dbReference type="Proteomes" id="UP001549200"/>
    </source>
</evidence>
<dbReference type="GeneID" id="93165726"/>
<comment type="caution">
    <text evidence="1">The sequence shown here is derived from an EMBL/GenBank/DDBJ whole genome shotgun (WGS) entry which is preliminary data.</text>
</comment>
<protein>
    <recommendedName>
        <fullName evidence="5">RHS repeat-associated core domain-containing protein</fullName>
    </recommendedName>
</protein>
<keyword evidence="4" id="KW-1185">Reference proteome</keyword>
<proteinExistence type="predicted"/>
<evidence type="ECO:0000313" key="2">
    <source>
        <dbReference type="EMBL" id="MET3572842.1"/>
    </source>
</evidence>
<reference evidence="2 4" key="2">
    <citation type="submission" date="2024-06" db="EMBL/GenBank/DDBJ databases">
        <title>Genomic Encyclopedia of Type Strains, Phase IV (KMG-IV): sequencing the most valuable type-strain genomes for metagenomic binning, comparative biology and taxonomic classification.</title>
        <authorList>
            <person name="Goeker M."/>
        </authorList>
    </citation>
    <scope>NUCLEOTIDE SEQUENCE [LARGE SCALE GENOMIC DNA]</scope>
    <source>
        <strain evidence="2 4">DSM 19261</strain>
    </source>
</reference>
<dbReference type="Proteomes" id="UP000708338">
    <property type="component" value="Unassembled WGS sequence"/>
</dbReference>
<name>A0AA41FBC0_9FIRM</name>
<organism evidence="1 3">
    <name type="scientific">Enterocloster citroniae</name>
    <dbReference type="NCBI Taxonomy" id="358743"/>
    <lineage>
        <taxon>Bacteria</taxon>
        <taxon>Bacillati</taxon>
        <taxon>Bacillota</taxon>
        <taxon>Clostridia</taxon>
        <taxon>Lachnospirales</taxon>
        <taxon>Lachnospiraceae</taxon>
        <taxon>Enterocloster</taxon>
    </lineage>
</organism>
<evidence type="ECO:0000313" key="1">
    <source>
        <dbReference type="EMBL" id="MBT9808036.1"/>
    </source>
</evidence>
<dbReference type="EMBL" id="JBEPLZ010000022">
    <property type="protein sequence ID" value="MET3572842.1"/>
    <property type="molecule type" value="Genomic_DNA"/>
</dbReference>
<accession>A0AA41FBC0</accession>
<dbReference type="Proteomes" id="UP001549200">
    <property type="component" value="Unassembled WGS sequence"/>
</dbReference>
<evidence type="ECO:0008006" key="5">
    <source>
        <dbReference type="Google" id="ProtNLM"/>
    </source>
</evidence>
<dbReference type="AlphaFoldDB" id="A0AA41FBC0"/>
<reference evidence="1" key="1">
    <citation type="journal article" date="2021" name="Gut Microbes">
        <title>A synthetic consortium of 100 gut commensals modulates the composition and function in a colon model of the microbiome of elderly subjects.</title>
        <authorList>
            <person name="Perez M."/>
            <person name="Ntemiri A."/>
            <person name="Tan H."/>
            <person name="Harris H.M.B."/>
            <person name="Roager H.M."/>
            <person name="Ribiere C."/>
            <person name="O'Toole P.W."/>
        </authorList>
    </citation>
    <scope>NUCLEOTIDE SEQUENCE</scope>
    <source>
        <strain evidence="1">MCC335</strain>
    </source>
</reference>
<sequence length="73" mass="8407">MEERIDGKKLNMYMRGIDVIAAEADNVVYYYILNEHGDVSELRNQGGICKASYEYDAFGIERNPNKEDDNTIK</sequence>
<dbReference type="RefSeq" id="WP_147329398.1">
    <property type="nucleotide sequence ID" value="NZ_CABJDD010000001.1"/>
</dbReference>
<dbReference type="EMBL" id="WQPS01000001">
    <property type="protein sequence ID" value="MBT9808036.1"/>
    <property type="molecule type" value="Genomic_DNA"/>
</dbReference>
<evidence type="ECO:0000313" key="3">
    <source>
        <dbReference type="Proteomes" id="UP000708338"/>
    </source>
</evidence>
<gene>
    <name evidence="2" type="ORF">ABID13_004499</name>
    <name evidence="1" type="ORF">GPL26_00025</name>
</gene>